<feature type="transmembrane region" description="Helical" evidence="1">
    <location>
        <begin position="112"/>
        <end position="129"/>
    </location>
</feature>
<evidence type="ECO:0000313" key="2">
    <source>
        <dbReference type="EMBL" id="RCV09572.1"/>
    </source>
</evidence>
<keyword evidence="1" id="KW-0472">Membrane</keyword>
<sequence>MSQVSSRSTEYERRSCDLKLGYVLRVLPVLPAFFLFFVASLVQGIERRSLGRLPIVGIFISVLSIAYCIFAAVILTFIVLTGGITNSQIACAISCSKHHQESNIWGRSYGRGFFDVVPIFLLLVLAVISETTSQHSLPKNKWIGLLLRRRCKLMRYWDEKMGQCLVLGLQPGTTPLVFLWRLLRLPDQKTKVKVPEAVKVSIIHELRRSKNGCLSDGTSSLRRSQAGDNLLWACNNKDTSDTILTWHIATSILEVRYPNRHDQEHVSPLTCNSDDKIVATHLSRYCAYLVTWYPELLPDNDAWSKSLYEDITREVEPALTSHIASAAMSTPLAEYEQLVDHLLCANTKHEVLKNGARLGKELAELIEDEETAWKLLASFWSEMILYVAPSDNLKGHSEAIARGGELITLLWALLTHAGIVCRPGEDRCPDAAGATTTV</sequence>
<dbReference type="EMBL" id="CM003529">
    <property type="protein sequence ID" value="RCV09572.1"/>
    <property type="molecule type" value="Genomic_DNA"/>
</dbReference>
<feature type="transmembrane region" description="Helical" evidence="1">
    <location>
        <begin position="20"/>
        <end position="42"/>
    </location>
</feature>
<dbReference type="Pfam" id="PF04578">
    <property type="entry name" value="DUF594"/>
    <property type="match status" value="1"/>
</dbReference>
<feature type="transmembrane region" description="Helical" evidence="1">
    <location>
        <begin position="54"/>
        <end position="80"/>
    </location>
</feature>
<organism evidence="2">
    <name type="scientific">Setaria italica</name>
    <name type="common">Foxtail millet</name>
    <name type="synonym">Panicum italicum</name>
    <dbReference type="NCBI Taxonomy" id="4555"/>
    <lineage>
        <taxon>Eukaryota</taxon>
        <taxon>Viridiplantae</taxon>
        <taxon>Streptophyta</taxon>
        <taxon>Embryophyta</taxon>
        <taxon>Tracheophyta</taxon>
        <taxon>Spermatophyta</taxon>
        <taxon>Magnoliopsida</taxon>
        <taxon>Liliopsida</taxon>
        <taxon>Poales</taxon>
        <taxon>Poaceae</taxon>
        <taxon>PACMAD clade</taxon>
        <taxon>Panicoideae</taxon>
        <taxon>Panicodae</taxon>
        <taxon>Paniceae</taxon>
        <taxon>Cenchrinae</taxon>
        <taxon>Setaria</taxon>
    </lineage>
</organism>
<evidence type="ECO:0000256" key="1">
    <source>
        <dbReference type="SAM" id="Phobius"/>
    </source>
</evidence>
<reference evidence="2" key="1">
    <citation type="journal article" date="2012" name="Nat. Biotechnol.">
        <title>Reference genome sequence of the model plant Setaria.</title>
        <authorList>
            <person name="Bennetzen J.L."/>
            <person name="Schmutz J."/>
            <person name="Wang H."/>
            <person name="Percifield R."/>
            <person name="Hawkins J."/>
            <person name="Pontaroli A.C."/>
            <person name="Estep M."/>
            <person name="Feng L."/>
            <person name="Vaughn J.N."/>
            <person name="Grimwood J."/>
            <person name="Jenkins J."/>
            <person name="Barry K."/>
            <person name="Lindquist E."/>
            <person name="Hellsten U."/>
            <person name="Deshpande S."/>
            <person name="Wang X."/>
            <person name="Wu X."/>
            <person name="Mitros T."/>
            <person name="Triplett J."/>
            <person name="Yang X."/>
            <person name="Ye C.Y."/>
            <person name="Mauro-Herrera M."/>
            <person name="Wang L."/>
            <person name="Li P."/>
            <person name="Sharma M."/>
            <person name="Sharma R."/>
            <person name="Ronald P.C."/>
            <person name="Panaud O."/>
            <person name="Kellogg E.A."/>
            <person name="Brutnell T.P."/>
            <person name="Doust A.N."/>
            <person name="Tuskan G.A."/>
            <person name="Rokhsar D."/>
            <person name="Devos K.M."/>
        </authorList>
    </citation>
    <scope>NUCLEOTIDE SEQUENCE [LARGE SCALE GENOMIC DNA]</scope>
    <source>
        <strain evidence="2">Yugu1</strain>
    </source>
</reference>
<accession>A0A368PV85</accession>
<protein>
    <recommendedName>
        <fullName evidence="3">DUF4220 domain-containing protein</fullName>
    </recommendedName>
</protein>
<dbReference type="AlphaFoldDB" id="A0A368PV85"/>
<dbReference type="InterPro" id="IPR007658">
    <property type="entry name" value="DUF594"/>
</dbReference>
<dbReference type="PANTHER" id="PTHR31325">
    <property type="entry name" value="OS01G0798800 PROTEIN-RELATED"/>
    <property type="match status" value="1"/>
</dbReference>
<name>A0A368PV85_SETIT</name>
<reference evidence="2" key="2">
    <citation type="submission" date="2015-07" db="EMBL/GenBank/DDBJ databases">
        <authorList>
            <person name="Noorani M."/>
        </authorList>
    </citation>
    <scope>NUCLEOTIDE SEQUENCE</scope>
    <source>
        <strain evidence="2">Yugu1</strain>
    </source>
</reference>
<keyword evidence="1" id="KW-1133">Transmembrane helix</keyword>
<evidence type="ECO:0008006" key="3">
    <source>
        <dbReference type="Google" id="ProtNLM"/>
    </source>
</evidence>
<gene>
    <name evidence="2" type="ORF">SETIT_2G040300v2</name>
</gene>
<keyword evidence="1" id="KW-0812">Transmembrane</keyword>
<proteinExistence type="predicted"/>
<dbReference type="OrthoDB" id="687162at2759"/>